<gene>
    <name evidence="1" type="ORF">GOB93_17940</name>
</gene>
<dbReference type="EMBL" id="WOTB01000036">
    <property type="protein sequence ID" value="NHN86500.1"/>
    <property type="molecule type" value="Genomic_DNA"/>
</dbReference>
<keyword evidence="2" id="KW-1185">Reference proteome</keyword>
<dbReference type="Proteomes" id="UP000635278">
    <property type="component" value="Unassembled WGS sequence"/>
</dbReference>
<sequence>MPEDRTHSGLISVSQALEKFSLSRAALYRLISDGRVFFEKTANRTFLCPDDLRRCTEADRQDNAMPPRERYECHLFASFLLAEHTVHATAGINAETDPHRRRVRQFFAGITARAARSELAQARKWQGRAVADMSSSDAQAWLNTTEQELKNRATRDARI</sequence>
<accession>A0ABX0JVI7</accession>
<organism evidence="1 2">
    <name type="scientific">Acetobacter musti</name>
    <dbReference type="NCBI Taxonomy" id="864732"/>
    <lineage>
        <taxon>Bacteria</taxon>
        <taxon>Pseudomonadati</taxon>
        <taxon>Pseudomonadota</taxon>
        <taxon>Alphaproteobacteria</taxon>
        <taxon>Acetobacterales</taxon>
        <taxon>Acetobacteraceae</taxon>
        <taxon>Acetobacter</taxon>
    </lineage>
</organism>
<evidence type="ECO:0000313" key="1">
    <source>
        <dbReference type="EMBL" id="NHN86500.1"/>
    </source>
</evidence>
<dbReference type="RefSeq" id="WP_173584843.1">
    <property type="nucleotide sequence ID" value="NZ_WOTB01000036.1"/>
</dbReference>
<evidence type="ECO:0000313" key="2">
    <source>
        <dbReference type="Proteomes" id="UP000635278"/>
    </source>
</evidence>
<proteinExistence type="predicted"/>
<protein>
    <recommendedName>
        <fullName evidence="3">Helix-turn-helix domain-containing protein</fullName>
    </recommendedName>
</protein>
<name>A0ABX0JVI7_9PROT</name>
<reference evidence="1 2" key="1">
    <citation type="journal article" date="2020" name="Int. J. Syst. Evol. Microbiol.">
        <title>Novel acetic acid bacteria from cider fermentations: Acetobacter conturbans sp. nov. and Acetobacter fallax sp. nov.</title>
        <authorList>
            <person name="Sombolestani A.S."/>
            <person name="Cleenwerck I."/>
            <person name="Cnockaert M."/>
            <person name="Borremans W."/>
            <person name="Wieme A.D."/>
            <person name="De Vuyst L."/>
            <person name="Vandamme P."/>
        </authorList>
    </citation>
    <scope>NUCLEOTIDE SEQUENCE [LARGE SCALE GENOMIC DNA]</scope>
    <source>
        <strain evidence="1 2">LMG 30640</strain>
    </source>
</reference>
<comment type="caution">
    <text evidence="1">The sequence shown here is derived from an EMBL/GenBank/DDBJ whole genome shotgun (WGS) entry which is preliminary data.</text>
</comment>
<evidence type="ECO:0008006" key="3">
    <source>
        <dbReference type="Google" id="ProtNLM"/>
    </source>
</evidence>